<dbReference type="Gene3D" id="3.90.1480.20">
    <property type="entry name" value="Glycosyl transferase family 29"/>
    <property type="match status" value="1"/>
</dbReference>
<sequence>MARKTLYIVGNGPVGRDMSAEIDAADFVVRFNEPKASIGMSGVKTDILFLCNAGKPMQRRLESPDFLASAIVRNAGQVILAYHPIIIDRYFPKPNFLSRLKGRREDWTFATIMALGGIGKASIVFPASFYMDGCRELGLPEDKMASVYPSTGYFGIFYALRHFSAAEWAISLCGFSWEGWKRHAWADERKWVEDRVRQGLLTMIE</sequence>
<proteinExistence type="predicted"/>
<name>A0A2P7SR83_9HYPH</name>
<dbReference type="Proteomes" id="UP000241229">
    <property type="component" value="Unassembled WGS sequence"/>
</dbReference>
<dbReference type="AlphaFoldDB" id="A0A2P7SR83"/>
<comment type="caution">
    <text evidence="1">The sequence shown here is derived from an EMBL/GenBank/DDBJ whole genome shotgun (WGS) entry which is preliminary data.</text>
</comment>
<evidence type="ECO:0008006" key="3">
    <source>
        <dbReference type="Google" id="ProtNLM"/>
    </source>
</evidence>
<evidence type="ECO:0000313" key="2">
    <source>
        <dbReference type="Proteomes" id="UP000241229"/>
    </source>
</evidence>
<dbReference type="InterPro" id="IPR038578">
    <property type="entry name" value="GT29-like_sf"/>
</dbReference>
<gene>
    <name evidence="1" type="ORF">C7I84_04675</name>
</gene>
<dbReference type="OrthoDB" id="8451561at2"/>
<reference evidence="1 2" key="1">
    <citation type="submission" date="2018-03" db="EMBL/GenBank/DDBJ databases">
        <title>The draft genome of Mesorhizobium sp. 6GN-30.</title>
        <authorList>
            <person name="Liu L."/>
            <person name="Li L."/>
            <person name="Wang T."/>
            <person name="Zhang X."/>
            <person name="Liang L."/>
        </authorList>
    </citation>
    <scope>NUCLEOTIDE SEQUENCE [LARGE SCALE GENOMIC DNA]</scope>
    <source>
        <strain evidence="1 2">6GN30</strain>
    </source>
</reference>
<protein>
    <recommendedName>
        <fullName evidence="3">Urease operon accessory protein</fullName>
    </recommendedName>
</protein>
<accession>A0A2P7SR83</accession>
<organism evidence="1 2">
    <name type="scientific">Kumtagia ephedrae</name>
    <dbReference type="NCBI Taxonomy" id="2116701"/>
    <lineage>
        <taxon>Bacteria</taxon>
        <taxon>Pseudomonadati</taxon>
        <taxon>Pseudomonadota</taxon>
        <taxon>Alphaproteobacteria</taxon>
        <taxon>Hyphomicrobiales</taxon>
        <taxon>Phyllobacteriaceae</taxon>
        <taxon>Kumtagia</taxon>
    </lineage>
</organism>
<keyword evidence="2" id="KW-1185">Reference proteome</keyword>
<dbReference type="EMBL" id="PXYK01000003">
    <property type="protein sequence ID" value="PSJ64961.1"/>
    <property type="molecule type" value="Genomic_DNA"/>
</dbReference>
<evidence type="ECO:0000313" key="1">
    <source>
        <dbReference type="EMBL" id="PSJ64961.1"/>
    </source>
</evidence>
<dbReference type="RefSeq" id="WP_106771005.1">
    <property type="nucleotide sequence ID" value="NZ_PXYK01000003.1"/>
</dbReference>